<proteinExistence type="predicted"/>
<evidence type="ECO:0000313" key="2">
    <source>
        <dbReference type="EMBL" id="QBZ98842.1"/>
    </source>
</evidence>
<protein>
    <recommendedName>
        <fullName evidence="1">CMP/dCMP-type deaminase domain-containing protein</fullName>
    </recommendedName>
</protein>
<sequence length="142" mass="16119">MLDYYKDYDKAKLKGKNCSFCFKTVHNKYENEKNQVHTRSLHAEENAMLQITKSGGIGVNKGILFTTASPCELCSKKAYQLGISKIFYIDPYPGIAEDQILKSGIEETKPIVYIFSGAVGSVYNRLYETFLSYKDEMSLTLK</sequence>
<reference evidence="2 3" key="1">
    <citation type="submission" date="2019-04" db="EMBL/GenBank/DDBJ databases">
        <title>Flavobacterium sp. GS03.</title>
        <authorList>
            <person name="Kim H."/>
        </authorList>
    </citation>
    <scope>NUCLEOTIDE SEQUENCE [LARGE SCALE GENOMIC DNA]</scope>
    <source>
        <strain evidence="2 3">GS03</strain>
    </source>
</reference>
<dbReference type="GO" id="GO:0003824">
    <property type="term" value="F:catalytic activity"/>
    <property type="evidence" value="ECO:0007669"/>
    <property type="project" value="InterPro"/>
</dbReference>
<dbReference type="InterPro" id="IPR002125">
    <property type="entry name" value="CMP_dCMP_dom"/>
</dbReference>
<dbReference type="PROSITE" id="PS51747">
    <property type="entry name" value="CYT_DCMP_DEAMINASES_2"/>
    <property type="match status" value="1"/>
</dbReference>
<keyword evidence="3" id="KW-1185">Reference proteome</keyword>
<organism evidence="2 3">
    <name type="scientific">Flavobacterium sangjuense</name>
    <dbReference type="NCBI Taxonomy" id="2518177"/>
    <lineage>
        <taxon>Bacteria</taxon>
        <taxon>Pseudomonadati</taxon>
        <taxon>Bacteroidota</taxon>
        <taxon>Flavobacteriia</taxon>
        <taxon>Flavobacteriales</taxon>
        <taxon>Flavobacteriaceae</taxon>
        <taxon>Flavobacterium</taxon>
    </lineage>
</organism>
<dbReference type="Pfam" id="PF00383">
    <property type="entry name" value="dCMP_cyt_deam_1"/>
    <property type="match status" value="1"/>
</dbReference>
<accession>A0A4P7PX11</accession>
<dbReference type="InterPro" id="IPR016193">
    <property type="entry name" value="Cytidine_deaminase-like"/>
</dbReference>
<gene>
    <name evidence="2" type="ORF">GS03_02353</name>
</gene>
<dbReference type="OrthoDB" id="9788517at2"/>
<feature type="domain" description="CMP/dCMP-type deaminase" evidence="1">
    <location>
        <begin position="1"/>
        <end position="106"/>
    </location>
</feature>
<dbReference type="AlphaFoldDB" id="A0A4P7PX11"/>
<dbReference type="EMBL" id="CP038810">
    <property type="protein sequence ID" value="QBZ98842.1"/>
    <property type="molecule type" value="Genomic_DNA"/>
</dbReference>
<evidence type="ECO:0000259" key="1">
    <source>
        <dbReference type="PROSITE" id="PS51747"/>
    </source>
</evidence>
<dbReference type="Gene3D" id="3.40.140.10">
    <property type="entry name" value="Cytidine Deaminase, domain 2"/>
    <property type="match status" value="1"/>
</dbReference>
<dbReference type="Proteomes" id="UP000296862">
    <property type="component" value="Chromosome"/>
</dbReference>
<name>A0A4P7PX11_9FLAO</name>
<dbReference type="RefSeq" id="WP_136152728.1">
    <property type="nucleotide sequence ID" value="NZ_CP038810.1"/>
</dbReference>
<dbReference type="SUPFAM" id="SSF53927">
    <property type="entry name" value="Cytidine deaminase-like"/>
    <property type="match status" value="1"/>
</dbReference>
<dbReference type="KEGG" id="fsn:GS03_02353"/>
<evidence type="ECO:0000313" key="3">
    <source>
        <dbReference type="Proteomes" id="UP000296862"/>
    </source>
</evidence>